<keyword evidence="1" id="KW-0472">Membrane</keyword>
<dbReference type="EMBL" id="JAHXDN010000004">
    <property type="protein sequence ID" value="MBW4709042.1"/>
    <property type="molecule type" value="Genomic_DNA"/>
</dbReference>
<proteinExistence type="predicted"/>
<keyword evidence="1" id="KW-0812">Transmembrane</keyword>
<dbReference type="Pfam" id="PF07509">
    <property type="entry name" value="DUF1523"/>
    <property type="match status" value="1"/>
</dbReference>
<dbReference type="InterPro" id="IPR011088">
    <property type="entry name" value="Phage_phiNM3_A0EWY4"/>
</dbReference>
<dbReference type="Proteomes" id="UP001138661">
    <property type="component" value="Unassembled WGS sequence"/>
</dbReference>
<organism evidence="3 4">
    <name type="scientific">Roseobacter insulae</name>
    <dbReference type="NCBI Taxonomy" id="2859783"/>
    <lineage>
        <taxon>Bacteria</taxon>
        <taxon>Pseudomonadati</taxon>
        <taxon>Pseudomonadota</taxon>
        <taxon>Alphaproteobacteria</taxon>
        <taxon>Rhodobacterales</taxon>
        <taxon>Roseobacteraceae</taxon>
        <taxon>Roseobacter</taxon>
    </lineage>
</organism>
<feature type="transmembrane region" description="Helical" evidence="1">
    <location>
        <begin position="152"/>
        <end position="172"/>
    </location>
</feature>
<reference evidence="3" key="1">
    <citation type="submission" date="2021-07" db="EMBL/GenBank/DDBJ databases">
        <title>Roseobacter insulae sp. nov., isolated from a tidal flat.</title>
        <authorList>
            <person name="Park S."/>
            <person name="Yoon J.-H."/>
        </authorList>
    </citation>
    <scope>NUCLEOTIDE SEQUENCE</scope>
    <source>
        <strain evidence="3">YSTF-M11</strain>
    </source>
</reference>
<keyword evidence="4" id="KW-1185">Reference proteome</keyword>
<feature type="signal peptide" evidence="2">
    <location>
        <begin position="1"/>
        <end position="19"/>
    </location>
</feature>
<name>A0A9X1FWQ0_9RHOB</name>
<evidence type="ECO:0000256" key="1">
    <source>
        <dbReference type="SAM" id="Phobius"/>
    </source>
</evidence>
<evidence type="ECO:0000256" key="2">
    <source>
        <dbReference type="SAM" id="SignalP"/>
    </source>
</evidence>
<dbReference type="AlphaFoldDB" id="A0A9X1FWQ0"/>
<comment type="caution">
    <text evidence="3">The sequence shown here is derived from an EMBL/GenBank/DDBJ whole genome shotgun (WGS) entry which is preliminary data.</text>
</comment>
<dbReference type="RefSeq" id="WP_219504159.1">
    <property type="nucleotide sequence ID" value="NZ_JAHXDN010000004.1"/>
</dbReference>
<sequence length="215" mass="25091">MAFFKWTFWTLFWVFTATAFHYTLPQTDIVRVTGTEIIRKDFSGFSRIFYAQADSGDNETQNRDLRLINTTRGNGRVMVYRNEDTGWRWPPYFKFDSSNLQAEASEFISTYDKPRWIAVRHYGWRNPFFSIYTNAIGFRAVDGPDAGKGFPVMNTLILCFFFGGVLTVWKLWHRFRTARIAPIMADFQGGVDAAGKAVASRRSRLNRWLDTWRAK</sequence>
<evidence type="ECO:0000313" key="3">
    <source>
        <dbReference type="EMBL" id="MBW4709042.1"/>
    </source>
</evidence>
<feature type="chain" id="PRO_5040720324" evidence="2">
    <location>
        <begin position="20"/>
        <end position="215"/>
    </location>
</feature>
<keyword evidence="1" id="KW-1133">Transmembrane helix</keyword>
<gene>
    <name evidence="3" type="ORF">KX928_14725</name>
</gene>
<keyword evidence="2" id="KW-0732">Signal</keyword>
<protein>
    <submittedName>
        <fullName evidence="3">DUF1523 family protein</fullName>
    </submittedName>
</protein>
<evidence type="ECO:0000313" key="4">
    <source>
        <dbReference type="Proteomes" id="UP001138661"/>
    </source>
</evidence>
<accession>A0A9X1FWQ0</accession>